<dbReference type="AlphaFoldDB" id="A0A813AYI1"/>
<feature type="transmembrane region" description="Helical" evidence="2">
    <location>
        <begin position="80"/>
        <end position="103"/>
    </location>
</feature>
<evidence type="ECO:0000256" key="2">
    <source>
        <dbReference type="SAM" id="Phobius"/>
    </source>
</evidence>
<organism evidence="3 4">
    <name type="scientific">Symbiodinium necroappetens</name>
    <dbReference type="NCBI Taxonomy" id="1628268"/>
    <lineage>
        <taxon>Eukaryota</taxon>
        <taxon>Sar</taxon>
        <taxon>Alveolata</taxon>
        <taxon>Dinophyceae</taxon>
        <taxon>Suessiales</taxon>
        <taxon>Symbiodiniaceae</taxon>
        <taxon>Symbiodinium</taxon>
    </lineage>
</organism>
<protein>
    <submittedName>
        <fullName evidence="3">Nipblb protein</fullName>
    </submittedName>
</protein>
<dbReference type="OrthoDB" id="19344at2759"/>
<proteinExistence type="predicted"/>
<feature type="transmembrane region" description="Helical" evidence="2">
    <location>
        <begin position="212"/>
        <end position="232"/>
    </location>
</feature>
<feature type="region of interest" description="Disordered" evidence="1">
    <location>
        <begin position="489"/>
        <end position="588"/>
    </location>
</feature>
<sequence length="624" mass="68041">MDQCKYDFEEEAARPINVAIGFILVTGTAISIIPAHVKIWSKRSCEGVSQATILLTNAAYTCLAWNMMMLKFPQIESCRLNWWLCQANLLAFYQVLVQWLLFFPLYSWCTHFGEEGQKRWSRKAWLAQVGMLLCGTGGLILWSLLSDCSWTIRLVASGLGYISAFLNGVRQIPLSVKGSGSVSYTFYGLMGLGGILNLYFQIDGSKERLTTVLSTAVGCAMILVVLVLCAYYDCRVELKLVQRPQGRQVVWYGTGPGGNGNLMLETSLGRAGAMPSHFVNLEGTALGCLSRLSTRSSTGSRASGNRAHELAAVYLIVSVDQLSDESLAFTGDSVQPKRERSVRVVDSGFVKVSLANKGGSPLVLERWEAYISSQEAIEGTLQASRASPPSDGQNQKLRQGIIWHGEVRLVHFPGRARFAVPELQIPTPAPHFRAKFNPEGAGSDQTEGLPPLAPGPLPGLAPRLTAEVLSKLDRESRRSGTASARLVAAMGSAPSQQQQQHLQQQSQQPPPPPRQPQQQRGVSLPPLPRTQRLMAAASADQADSTPSNAPSKKPGRSSSAQPLQPLPRRRPRPRGNGPVQSLDWQSKEAWRATDGVLMRAYAARVEKDAPTIPCPHCGRKPLAK</sequence>
<keyword evidence="2" id="KW-0472">Membrane</keyword>
<feature type="region of interest" description="Disordered" evidence="1">
    <location>
        <begin position="605"/>
        <end position="624"/>
    </location>
</feature>
<name>A0A813AYI1_9DINO</name>
<feature type="transmembrane region" description="Helical" evidence="2">
    <location>
        <begin position="124"/>
        <end position="144"/>
    </location>
</feature>
<reference evidence="3" key="1">
    <citation type="submission" date="2021-02" db="EMBL/GenBank/DDBJ databases">
        <authorList>
            <person name="Dougan E. K."/>
            <person name="Rhodes N."/>
            <person name="Thang M."/>
            <person name="Chan C."/>
        </authorList>
    </citation>
    <scope>NUCLEOTIDE SEQUENCE</scope>
</reference>
<evidence type="ECO:0000313" key="4">
    <source>
        <dbReference type="Proteomes" id="UP000601435"/>
    </source>
</evidence>
<feature type="transmembrane region" description="Helical" evidence="2">
    <location>
        <begin position="16"/>
        <end position="35"/>
    </location>
</feature>
<keyword evidence="2" id="KW-0812">Transmembrane</keyword>
<feature type="transmembrane region" description="Helical" evidence="2">
    <location>
        <begin position="150"/>
        <end position="169"/>
    </location>
</feature>
<gene>
    <name evidence="3" type="primary">nipblb</name>
    <name evidence="3" type="ORF">SNEC2469_LOCUS29070</name>
</gene>
<keyword evidence="4" id="KW-1185">Reference proteome</keyword>
<feature type="region of interest" description="Disordered" evidence="1">
    <location>
        <begin position="429"/>
        <end position="461"/>
    </location>
</feature>
<feature type="transmembrane region" description="Helical" evidence="2">
    <location>
        <begin position="181"/>
        <end position="200"/>
    </location>
</feature>
<feature type="transmembrane region" description="Helical" evidence="2">
    <location>
        <begin position="47"/>
        <end position="68"/>
    </location>
</feature>
<evidence type="ECO:0000256" key="1">
    <source>
        <dbReference type="SAM" id="MobiDB-lite"/>
    </source>
</evidence>
<feature type="compositionally biased region" description="Low complexity" evidence="1">
    <location>
        <begin position="494"/>
        <end position="507"/>
    </location>
</feature>
<dbReference type="EMBL" id="CAJNJA010064497">
    <property type="protein sequence ID" value="CAE7883096.1"/>
    <property type="molecule type" value="Genomic_DNA"/>
</dbReference>
<feature type="compositionally biased region" description="Polar residues" evidence="1">
    <location>
        <begin position="541"/>
        <end position="560"/>
    </location>
</feature>
<dbReference type="Proteomes" id="UP000601435">
    <property type="component" value="Unassembled WGS sequence"/>
</dbReference>
<evidence type="ECO:0000313" key="3">
    <source>
        <dbReference type="EMBL" id="CAE7883096.1"/>
    </source>
</evidence>
<dbReference type="GO" id="GO:0016020">
    <property type="term" value="C:membrane"/>
    <property type="evidence" value="ECO:0007669"/>
    <property type="project" value="UniProtKB-SubCell"/>
</dbReference>
<accession>A0A813AYI1</accession>
<comment type="caution">
    <text evidence="3">The sequence shown here is derived from an EMBL/GenBank/DDBJ whole genome shotgun (WGS) entry which is preliminary data.</text>
</comment>
<keyword evidence="2" id="KW-1133">Transmembrane helix</keyword>